<protein>
    <submittedName>
        <fullName evidence="2">CYTH domain-containing protein</fullName>
    </submittedName>
</protein>
<dbReference type="CDD" id="cd07756">
    <property type="entry name" value="CYTH-like_Pase_CHAD"/>
    <property type="match status" value="1"/>
</dbReference>
<dbReference type="Pfam" id="PF01928">
    <property type="entry name" value="CYTH"/>
    <property type="match status" value="1"/>
</dbReference>
<dbReference type="PROSITE" id="PS51707">
    <property type="entry name" value="CYTH"/>
    <property type="match status" value="1"/>
</dbReference>
<dbReference type="InterPro" id="IPR039013">
    <property type="entry name" value="YgiF"/>
</dbReference>
<accession>A0ABY3N1S0</accession>
<dbReference type="RefSeq" id="WP_101343521.1">
    <property type="nucleotide sequence ID" value="NZ_PJAI02000001.1"/>
</dbReference>
<dbReference type="SUPFAM" id="SSF55154">
    <property type="entry name" value="CYTH-like phosphatases"/>
    <property type="match status" value="1"/>
</dbReference>
<evidence type="ECO:0000259" key="1">
    <source>
        <dbReference type="PROSITE" id="PS51707"/>
    </source>
</evidence>
<dbReference type="Proteomes" id="UP000815846">
    <property type="component" value="Unassembled WGS sequence"/>
</dbReference>
<dbReference type="InterPro" id="IPR023577">
    <property type="entry name" value="CYTH_domain"/>
</dbReference>
<keyword evidence="3" id="KW-1185">Reference proteome</keyword>
<dbReference type="PANTHER" id="PTHR39569">
    <property type="entry name" value="INORGANIC TRIPHOSPHATASE"/>
    <property type="match status" value="1"/>
</dbReference>
<dbReference type="SMART" id="SM01118">
    <property type="entry name" value="CYTH"/>
    <property type="match status" value="1"/>
</dbReference>
<name>A0ABY3N1S0_9GAMM</name>
<organism evidence="2 3">
    <name type="scientific">Colwellia echini</name>
    <dbReference type="NCBI Taxonomy" id="1982103"/>
    <lineage>
        <taxon>Bacteria</taxon>
        <taxon>Pseudomonadati</taxon>
        <taxon>Pseudomonadota</taxon>
        <taxon>Gammaproteobacteria</taxon>
        <taxon>Alteromonadales</taxon>
        <taxon>Colwelliaceae</taxon>
        <taxon>Colwellia</taxon>
    </lineage>
</organism>
<proteinExistence type="predicted"/>
<evidence type="ECO:0000313" key="2">
    <source>
        <dbReference type="EMBL" id="TYK67415.1"/>
    </source>
</evidence>
<dbReference type="Gene3D" id="2.40.320.10">
    <property type="entry name" value="Hypothetical Protein Pfu-838710-001"/>
    <property type="match status" value="1"/>
</dbReference>
<feature type="domain" description="CYTH" evidence="1">
    <location>
        <begin position="2"/>
        <end position="226"/>
    </location>
</feature>
<dbReference type="InterPro" id="IPR033469">
    <property type="entry name" value="CYTH-like_dom_sf"/>
</dbReference>
<gene>
    <name evidence="2" type="ORF">CWS31_002500</name>
</gene>
<sequence>MVTEIELKYSLLETSNTARSTQIKTVISQLLTEHDLTFVHQEKSLSNCYFDTPDFTLRKNRIALRTRGTKKGAENEHFEQTIKTSGKVIAGLHQRPEYNVDINNAKPLLALFPATIWPNNTDINQLQQQVIELFATNFTRNTWLVTIPNIQGNTQDNAQIEVAFDCGDIVCSGYQYKEPIHEVELEVVSGPTDALFGLTKLLFSKLALRPGQLTKAARGYALYRQSIDTSNICLEKSLPINTPPELPLIKLTSNESLKTALMEGLSTSLTQLQLRVDEYVATCANEANTSVQNESDALTARQITALQKIQTLLILLRHGFWIFEAELTERDEFIRKELSYFIGKFSWLDKVLNDQLFSHFLSHSLEKTEIDVVVGMNEAEKSLLEFTLESIITIDDDNDPYPDSAHTLSLLHSERFNQLQLSLLMLLLKNEHNSSELQQSNMAIVDFSAAQLTSYRNAVNSELANLFAKDKPYLITENKSAQVLLNRALLTICWLGSVFTDSESDIIKTYIAPWLDIKESVNKLQCVVALESRLQVMDAKALLEKPVEIEHITAWLTSLHDKCIIDLDQAVVNSAGMEPYWPETYCK</sequence>
<dbReference type="PANTHER" id="PTHR39569:SF1">
    <property type="entry name" value="INORGANIC TRIPHOSPHATASE"/>
    <property type="match status" value="1"/>
</dbReference>
<evidence type="ECO:0000313" key="3">
    <source>
        <dbReference type="Proteomes" id="UP000815846"/>
    </source>
</evidence>
<comment type="caution">
    <text evidence="2">The sequence shown here is derived from an EMBL/GenBank/DDBJ whole genome shotgun (WGS) entry which is preliminary data.</text>
</comment>
<reference evidence="2 3" key="1">
    <citation type="submission" date="2019-08" db="EMBL/GenBank/DDBJ databases">
        <title>Microbe sample from Colwellia echini.</title>
        <authorList>
            <person name="Christiansen L."/>
            <person name="Pathiraja D."/>
            <person name="Schultz-Johansen M."/>
            <person name="Choi I.-G."/>
            <person name="Stougaard P."/>
        </authorList>
    </citation>
    <scope>NUCLEOTIDE SEQUENCE [LARGE SCALE GENOMIC DNA]</scope>
    <source>
        <strain evidence="2 3">A3</strain>
    </source>
</reference>
<dbReference type="EMBL" id="PJAI02000001">
    <property type="protein sequence ID" value="TYK67415.1"/>
    <property type="molecule type" value="Genomic_DNA"/>
</dbReference>